<dbReference type="GO" id="GO:0046872">
    <property type="term" value="F:metal ion binding"/>
    <property type="evidence" value="ECO:0007669"/>
    <property type="project" value="UniProtKB-KW"/>
</dbReference>
<gene>
    <name evidence="5" type="ORF">SAMN04489735_100153</name>
</gene>
<evidence type="ECO:0000313" key="6">
    <source>
        <dbReference type="Proteomes" id="UP000198956"/>
    </source>
</evidence>
<reference evidence="5 6" key="1">
    <citation type="submission" date="2016-10" db="EMBL/GenBank/DDBJ databases">
        <authorList>
            <person name="de Groot N.N."/>
        </authorList>
    </citation>
    <scope>NUCLEOTIDE SEQUENCE [LARGE SCALE GENOMIC DNA]</scope>
    <source>
        <strain evidence="5 6">L 420-91</strain>
    </source>
</reference>
<comment type="similarity">
    <text evidence="1">Belongs to the HMG-CoA lyase family.</text>
</comment>
<evidence type="ECO:0000256" key="2">
    <source>
        <dbReference type="ARBA" id="ARBA00022723"/>
    </source>
</evidence>
<dbReference type="InterPro" id="IPR013785">
    <property type="entry name" value="Aldolase_TIM"/>
</dbReference>
<dbReference type="NCBIfam" id="NF004283">
    <property type="entry name" value="PRK05692.1"/>
    <property type="match status" value="1"/>
</dbReference>
<keyword evidence="3 5" id="KW-0456">Lyase</keyword>
<keyword evidence="2" id="KW-0479">Metal-binding</keyword>
<dbReference type="EMBL" id="FNDE01000001">
    <property type="protein sequence ID" value="SDG67966.1"/>
    <property type="molecule type" value="Genomic_DNA"/>
</dbReference>
<dbReference type="InterPro" id="IPR000891">
    <property type="entry name" value="PYR_CT"/>
</dbReference>
<accession>A0A1G7W7P4</accession>
<dbReference type="PROSITE" id="PS50991">
    <property type="entry name" value="PYR_CT"/>
    <property type="match status" value="1"/>
</dbReference>
<sequence>MKDQVTLFEVGPRDGLQNEKTVISTSDKVELIERLVRSGLRKVEATSFVNPKWIPQLADAVEVLNRVRIHDDVVYSALVPNLKGLERACKTGIKEIAVFMSASESHNKSNINKSIAETFPVLQEVVEAATAKGMDVRGYVSTAFGCPYEGEISLTAVAHVTEQLLKMGVYEVSIGDTIGVGTPKQVKERFTSLIGQFGSDKLAGHFHDTRGMGLANVYAALEAGIRTFDSSIGGLGGCPYAPGASGNISTEDVVYMLHGMGLNTGVDLEKLVEAGEFMERVLGRELPSRVLQVMKKTGKEGECGNERYTAGKSNIGTDAS</sequence>
<organism evidence="5 6">
    <name type="scientific">Aneurinibacillus thermoaerophilus</name>
    <dbReference type="NCBI Taxonomy" id="143495"/>
    <lineage>
        <taxon>Bacteria</taxon>
        <taxon>Bacillati</taxon>
        <taxon>Bacillota</taxon>
        <taxon>Bacilli</taxon>
        <taxon>Bacillales</taxon>
        <taxon>Paenibacillaceae</taxon>
        <taxon>Aneurinibacillus group</taxon>
        <taxon>Aneurinibacillus</taxon>
    </lineage>
</organism>
<evidence type="ECO:0000259" key="4">
    <source>
        <dbReference type="PROSITE" id="PS50991"/>
    </source>
</evidence>
<dbReference type="OrthoDB" id="9784013at2"/>
<name>A0A1G7W7P4_ANETH</name>
<dbReference type="GO" id="GO:0004419">
    <property type="term" value="F:hydroxymethylglutaryl-CoA lyase activity"/>
    <property type="evidence" value="ECO:0007669"/>
    <property type="project" value="TreeGrafter"/>
</dbReference>
<dbReference type="PANTHER" id="PTHR42738">
    <property type="entry name" value="HYDROXYMETHYLGLUTARYL-COA LYASE"/>
    <property type="match status" value="1"/>
</dbReference>
<evidence type="ECO:0000256" key="3">
    <source>
        <dbReference type="ARBA" id="ARBA00023239"/>
    </source>
</evidence>
<dbReference type="RefSeq" id="WP_082705935.1">
    <property type="nucleotide sequence ID" value="NZ_FNDE01000001.1"/>
</dbReference>
<dbReference type="GO" id="GO:0046951">
    <property type="term" value="P:ketone body biosynthetic process"/>
    <property type="evidence" value="ECO:0007669"/>
    <property type="project" value="TreeGrafter"/>
</dbReference>
<dbReference type="FunFam" id="3.20.20.70:FF:000071">
    <property type="entry name" value="Hydroxymethylglutaryl-CoA lyase"/>
    <property type="match status" value="1"/>
</dbReference>
<protein>
    <submittedName>
        <fullName evidence="5">Hydroxymethylglutaryl-CoA lyase</fullName>
    </submittedName>
</protein>
<dbReference type="Gene3D" id="3.20.20.70">
    <property type="entry name" value="Aldolase class I"/>
    <property type="match status" value="1"/>
</dbReference>
<dbReference type="Proteomes" id="UP000198956">
    <property type="component" value="Unassembled WGS sequence"/>
</dbReference>
<evidence type="ECO:0000313" key="5">
    <source>
        <dbReference type="EMBL" id="SDG67966.1"/>
    </source>
</evidence>
<dbReference type="Pfam" id="PF00682">
    <property type="entry name" value="HMGL-like"/>
    <property type="match status" value="1"/>
</dbReference>
<proteinExistence type="inferred from homology"/>
<dbReference type="CDD" id="cd07938">
    <property type="entry name" value="DRE_TIM_HMGL"/>
    <property type="match status" value="1"/>
</dbReference>
<dbReference type="GO" id="GO:0006552">
    <property type="term" value="P:L-leucine catabolic process"/>
    <property type="evidence" value="ECO:0007669"/>
    <property type="project" value="TreeGrafter"/>
</dbReference>
<dbReference type="InterPro" id="IPR043594">
    <property type="entry name" value="HMGL"/>
</dbReference>
<feature type="domain" description="Pyruvate carboxyltransferase" evidence="4">
    <location>
        <begin position="5"/>
        <end position="272"/>
    </location>
</feature>
<dbReference type="AlphaFoldDB" id="A0A1G7W7P4"/>
<dbReference type="SUPFAM" id="SSF51569">
    <property type="entry name" value="Aldolase"/>
    <property type="match status" value="1"/>
</dbReference>
<evidence type="ECO:0000256" key="1">
    <source>
        <dbReference type="ARBA" id="ARBA00009405"/>
    </source>
</evidence>
<dbReference type="PANTHER" id="PTHR42738:SF7">
    <property type="entry name" value="HYDROXYMETHYLGLUTARYL-COA LYASE"/>
    <property type="match status" value="1"/>
</dbReference>